<protein>
    <recommendedName>
        <fullName evidence="2">CHAT domain-containing protein</fullName>
    </recommendedName>
</protein>
<dbReference type="PANTHER" id="PTHR19959">
    <property type="entry name" value="KINESIN LIGHT CHAIN"/>
    <property type="match status" value="1"/>
</dbReference>
<feature type="compositionally biased region" description="Low complexity" evidence="1">
    <location>
        <begin position="594"/>
        <end position="605"/>
    </location>
</feature>
<dbReference type="EMBL" id="CP029254">
    <property type="protein sequence ID" value="AWK10413.1"/>
    <property type="molecule type" value="Genomic_DNA"/>
</dbReference>
<name>A0ABM6V966_9ACTN</name>
<keyword evidence="4" id="KW-1185">Reference proteome</keyword>
<dbReference type="PANTHER" id="PTHR19959:SF119">
    <property type="entry name" value="FUNGAL LIPASE-LIKE DOMAIN-CONTAINING PROTEIN"/>
    <property type="match status" value="1"/>
</dbReference>
<dbReference type="RefSeq" id="WP_109295349.1">
    <property type="nucleotide sequence ID" value="NZ_CP029254.1"/>
</dbReference>
<dbReference type="Proteomes" id="UP000245051">
    <property type="component" value="Chromosome"/>
</dbReference>
<dbReference type="InterPro" id="IPR024983">
    <property type="entry name" value="CHAT_dom"/>
</dbReference>
<evidence type="ECO:0000256" key="1">
    <source>
        <dbReference type="SAM" id="MobiDB-lite"/>
    </source>
</evidence>
<dbReference type="SUPFAM" id="SSF48452">
    <property type="entry name" value="TPR-like"/>
    <property type="match status" value="1"/>
</dbReference>
<dbReference type="Gene3D" id="1.25.40.10">
    <property type="entry name" value="Tetratricopeptide repeat domain"/>
    <property type="match status" value="3"/>
</dbReference>
<dbReference type="Pfam" id="PF12770">
    <property type="entry name" value="CHAT"/>
    <property type="match status" value="1"/>
</dbReference>
<evidence type="ECO:0000313" key="4">
    <source>
        <dbReference type="Proteomes" id="UP000245051"/>
    </source>
</evidence>
<accession>A0ABM6V966</accession>
<gene>
    <name evidence="3" type="ORF">DDQ41_17620</name>
</gene>
<proteinExistence type="predicted"/>
<dbReference type="Pfam" id="PF13374">
    <property type="entry name" value="TPR_10"/>
    <property type="match status" value="1"/>
</dbReference>
<evidence type="ECO:0000313" key="3">
    <source>
        <dbReference type="EMBL" id="AWK10413.1"/>
    </source>
</evidence>
<evidence type="ECO:0000259" key="2">
    <source>
        <dbReference type="Pfam" id="PF12770"/>
    </source>
</evidence>
<sequence>MTGRFMQGREQDFAREDELDKRIAVVGLRLERLAREQDLAVALEPEALVEARQLAAILLNDESDLEGYYVLGWLHAFRFRALPEEAGQRDREQAVAKFTPCFLFGAGEEELPDELLPDVAQRALAFVWRIQQGMNPSPDPALRARVTDLLRRIAGAIPRGASEHAETLSNLSVILKSHFDAGGEPADMEAAIDVAQGAVESTATGHPNQSVMLSNLSGVLMQRFTHTGAVADLDDAIETGRLAVQASVGFPADRAGGLNNLGTALKARFTEKGILSDLDAAIEAFQEASDLCTEDHEKSGVLHNLGTAWHGRYESTGVLADLDNAIECCQAAVEAAPEEHPARSMFLSGLGTVTLTRFQRTDETAYLDRSVIAFREALEMPPPGHRARGLRLSGLGQALLARYRLGGDRSDLDTAIEMNRAASREITPHQTEFNAVLNNLAISLGQRFERTGDMADLDEAISASRASAQATADGHVDRPTRLSNTGLMLWTRFKHTGALSDLDAAIEFAHGAVNTAPREHSALAAMLSNLATVLLQRYERNGDPQDLDEVIRRNREVLGIVDASSPDRPRFLANLCAALHARFQRTGGSEDLDGAAAAGHDATATVPPHHPERPRYLSILGGVLTVRFEKTGSIADLDDAVVACQAALDIAPAEHPERADYLFQLGTALHRRYQRTHSRHDFDRALAAHMEGARADGSRPSIRIRAAQAAASMTGRSDPDLAADLLAGAVHLLPEVADRRLSRRDQQHAMGKWSGLAGDAAALALASHEGAPTDRAVRALQLIEVGRGVLHSQALDMRSDLAELRECHPDLAHRFEVLRNELDRPMDATASPADPMVQVSTAVHAVDAEERRRELVGRLQVTLDRIRAQDGFARFARPPAVGELLAQAAFGPVVSLNVSRYRSDALLLTSDGIESLSLPDLTYDLVVDQIQTFHRALEVVAAPRTTPLARKQAQATLRTVLEWLWDAAAEPVLHSLGFTSEPSSGQPWPRVWWAPGGLLSLLPLHAAGYHAEPPPAGLRKGDGRTVMDSVVSSYTTTIRALHHARRHHTSAPSVGRSLIVAMPTTPGVPGRLDHVSEEAAMLCNLLPRPTLLIEPDAPADGRTGPWAETRPTKARVLENLSDCRIVHFACHGAHDPSDPSRSLLLLHDHEHDPLSVANLAEMRLESSQLAYLSACRTAFMDSVELIDEAIHLTSAFQLAGFPQVIGTLWEINDEVASQMAADFYTELGRLTSQRGGLDTDEAAGALHQTVRRFRDRDPRFPYLWAAHLHAGI</sequence>
<reference evidence="3 4" key="1">
    <citation type="submission" date="2018-05" db="EMBL/GenBank/DDBJ databases">
        <title>Complete genome sequence of the Type Strain of Streptomyces spongiicola HNM0071, the producer of staurosporine.</title>
        <authorList>
            <person name="Zhou S."/>
            <person name="Huang X."/>
        </authorList>
    </citation>
    <scope>NUCLEOTIDE SEQUENCE [LARGE SCALE GENOMIC DNA]</scope>
    <source>
        <strain evidence="3 4">HNM0071</strain>
    </source>
</reference>
<organism evidence="3 4">
    <name type="scientific">Streptomyces spongiicola</name>
    <dbReference type="NCBI Taxonomy" id="1690221"/>
    <lineage>
        <taxon>Bacteria</taxon>
        <taxon>Bacillati</taxon>
        <taxon>Actinomycetota</taxon>
        <taxon>Actinomycetes</taxon>
        <taxon>Kitasatosporales</taxon>
        <taxon>Streptomycetaceae</taxon>
        <taxon>Streptomyces</taxon>
    </lineage>
</organism>
<feature type="domain" description="CHAT" evidence="2">
    <location>
        <begin position="960"/>
        <end position="1271"/>
    </location>
</feature>
<feature type="region of interest" description="Disordered" evidence="1">
    <location>
        <begin position="591"/>
        <end position="611"/>
    </location>
</feature>
<dbReference type="InterPro" id="IPR011990">
    <property type="entry name" value="TPR-like_helical_dom_sf"/>
</dbReference>